<dbReference type="CDD" id="cd06532">
    <property type="entry name" value="Glyco_transf_25"/>
    <property type="match status" value="1"/>
</dbReference>
<evidence type="ECO:0000313" key="3">
    <source>
        <dbReference type="Proteomes" id="UP001500392"/>
    </source>
</evidence>
<name>A0ABP7WYY6_9GAMM</name>
<dbReference type="InterPro" id="IPR002654">
    <property type="entry name" value="Glyco_trans_25"/>
</dbReference>
<reference evidence="3" key="1">
    <citation type="journal article" date="2019" name="Int. J. Syst. Evol. Microbiol.">
        <title>The Global Catalogue of Microorganisms (GCM) 10K type strain sequencing project: providing services to taxonomists for standard genome sequencing and annotation.</title>
        <authorList>
            <consortium name="The Broad Institute Genomics Platform"/>
            <consortium name="The Broad Institute Genome Sequencing Center for Infectious Disease"/>
            <person name="Wu L."/>
            <person name="Ma J."/>
        </authorList>
    </citation>
    <scope>NUCLEOTIDE SEQUENCE [LARGE SCALE GENOMIC DNA]</scope>
    <source>
        <strain evidence="3">JCM 17304</strain>
    </source>
</reference>
<proteinExistence type="predicted"/>
<comment type="caution">
    <text evidence="2">The sequence shown here is derived from an EMBL/GenBank/DDBJ whole genome shotgun (WGS) entry which is preliminary data.</text>
</comment>
<accession>A0ABP7WYY6</accession>
<protein>
    <recommendedName>
        <fullName evidence="1">Glycosyl transferase family 25 domain-containing protein</fullName>
    </recommendedName>
</protein>
<sequence>MIEGSMSKNCTCWVISLNPASENTQKLIADLAAQGLNAEIFPAVDGRAGMPSLEGDERFLDDLAMVRHGKHLTASELGCYLSHLRAAKQAYDEGYQHICLMEEDVVIEPLFGDVYRSVLDKELDMVRMMSLRIRKRVVLDKLVGEHRLVRPVRGGLGAQAYVLNRAGMKKLFTYGQKIYEPIDKVMDHFFLFDLQVFAVEPHVAHELVHETSVQKAADTNDETPRLWHRLAFHPVKLWFSLRRHFYRFCHRGDFSGATLPSKKVGRTERVH</sequence>
<feature type="domain" description="Glycosyl transferase family 25" evidence="1">
    <location>
        <begin position="12"/>
        <end position="186"/>
    </location>
</feature>
<gene>
    <name evidence="2" type="ORF">GCM10022414_26460</name>
</gene>
<dbReference type="Pfam" id="PF01755">
    <property type="entry name" value="Glyco_transf_25"/>
    <property type="match status" value="1"/>
</dbReference>
<evidence type="ECO:0000313" key="2">
    <source>
        <dbReference type="EMBL" id="GAA4099857.1"/>
    </source>
</evidence>
<organism evidence="2 3">
    <name type="scientific">Zhongshania borealis</name>
    <dbReference type="NCBI Taxonomy" id="889488"/>
    <lineage>
        <taxon>Bacteria</taxon>
        <taxon>Pseudomonadati</taxon>
        <taxon>Pseudomonadota</taxon>
        <taxon>Gammaproteobacteria</taxon>
        <taxon>Cellvibrionales</taxon>
        <taxon>Spongiibacteraceae</taxon>
        <taxon>Zhongshania</taxon>
    </lineage>
</organism>
<dbReference type="EMBL" id="BAABDM010000005">
    <property type="protein sequence ID" value="GAA4099857.1"/>
    <property type="molecule type" value="Genomic_DNA"/>
</dbReference>
<keyword evidence="3" id="KW-1185">Reference proteome</keyword>
<dbReference type="Proteomes" id="UP001500392">
    <property type="component" value="Unassembled WGS sequence"/>
</dbReference>
<evidence type="ECO:0000259" key="1">
    <source>
        <dbReference type="Pfam" id="PF01755"/>
    </source>
</evidence>